<dbReference type="GO" id="GO:0008277">
    <property type="term" value="P:regulation of G protein-coupled receptor signaling pathway"/>
    <property type="evidence" value="ECO:0007669"/>
    <property type="project" value="InterPro"/>
</dbReference>
<name>A0A3N4KZ75_9PEZI</name>
<dbReference type="InterPro" id="IPR051499">
    <property type="entry name" value="Phosducin-like_reg"/>
</dbReference>
<dbReference type="InParanoid" id="A0A3N4KZ75"/>
<protein>
    <submittedName>
        <fullName evidence="4">Thioredoxin-like protein</fullName>
    </submittedName>
</protein>
<dbReference type="Proteomes" id="UP000277580">
    <property type="component" value="Unassembled WGS sequence"/>
</dbReference>
<feature type="compositionally biased region" description="Acidic residues" evidence="2">
    <location>
        <begin position="41"/>
        <end position="51"/>
    </location>
</feature>
<dbReference type="AlphaFoldDB" id="A0A3N4KZ75"/>
<dbReference type="PANTHER" id="PTHR46052:SF1">
    <property type="entry name" value="PHOSDUCIN-LIKE PROTEIN"/>
    <property type="match status" value="1"/>
</dbReference>
<feature type="domain" description="Phosducin" evidence="3">
    <location>
        <begin position="134"/>
        <end position="259"/>
    </location>
</feature>
<evidence type="ECO:0000256" key="2">
    <source>
        <dbReference type="SAM" id="MobiDB-lite"/>
    </source>
</evidence>
<gene>
    <name evidence="4" type="ORF">P167DRAFT_382116</name>
</gene>
<dbReference type="InterPro" id="IPR036249">
    <property type="entry name" value="Thioredoxin-like_sf"/>
</dbReference>
<dbReference type="PANTHER" id="PTHR46052">
    <property type="entry name" value="PHOSDUCIN-LIKE PROTEIN"/>
    <property type="match status" value="1"/>
</dbReference>
<dbReference type="OrthoDB" id="70588at2759"/>
<dbReference type="STRING" id="1392247.A0A3N4KZ75"/>
<feature type="region of interest" description="Disordered" evidence="2">
    <location>
        <begin position="93"/>
        <end position="138"/>
    </location>
</feature>
<dbReference type="Gene3D" id="3.40.30.10">
    <property type="entry name" value="Glutaredoxin"/>
    <property type="match status" value="1"/>
</dbReference>
<reference evidence="4 5" key="1">
    <citation type="journal article" date="2018" name="Nat. Ecol. Evol.">
        <title>Pezizomycetes genomes reveal the molecular basis of ectomycorrhizal truffle lifestyle.</title>
        <authorList>
            <person name="Murat C."/>
            <person name="Payen T."/>
            <person name="Noel B."/>
            <person name="Kuo A."/>
            <person name="Morin E."/>
            <person name="Chen J."/>
            <person name="Kohler A."/>
            <person name="Krizsan K."/>
            <person name="Balestrini R."/>
            <person name="Da Silva C."/>
            <person name="Montanini B."/>
            <person name="Hainaut M."/>
            <person name="Levati E."/>
            <person name="Barry K.W."/>
            <person name="Belfiori B."/>
            <person name="Cichocki N."/>
            <person name="Clum A."/>
            <person name="Dockter R.B."/>
            <person name="Fauchery L."/>
            <person name="Guy J."/>
            <person name="Iotti M."/>
            <person name="Le Tacon F."/>
            <person name="Lindquist E.A."/>
            <person name="Lipzen A."/>
            <person name="Malagnac F."/>
            <person name="Mello A."/>
            <person name="Molinier V."/>
            <person name="Miyauchi S."/>
            <person name="Poulain J."/>
            <person name="Riccioni C."/>
            <person name="Rubini A."/>
            <person name="Sitrit Y."/>
            <person name="Splivallo R."/>
            <person name="Traeger S."/>
            <person name="Wang M."/>
            <person name="Zifcakova L."/>
            <person name="Wipf D."/>
            <person name="Zambonelli A."/>
            <person name="Paolocci F."/>
            <person name="Nowrousian M."/>
            <person name="Ottonello S."/>
            <person name="Baldrian P."/>
            <person name="Spatafora J.W."/>
            <person name="Henrissat B."/>
            <person name="Nagy L.G."/>
            <person name="Aury J.M."/>
            <person name="Wincker P."/>
            <person name="Grigoriev I.V."/>
            <person name="Bonfante P."/>
            <person name="Martin F.M."/>
        </authorList>
    </citation>
    <scope>NUCLEOTIDE SEQUENCE [LARGE SCALE GENOMIC DNA]</scope>
    <source>
        <strain evidence="4 5">CCBAS932</strain>
    </source>
</reference>
<dbReference type="Pfam" id="PF02114">
    <property type="entry name" value="Phosducin"/>
    <property type="match status" value="1"/>
</dbReference>
<organism evidence="4 5">
    <name type="scientific">Morchella conica CCBAS932</name>
    <dbReference type="NCBI Taxonomy" id="1392247"/>
    <lineage>
        <taxon>Eukaryota</taxon>
        <taxon>Fungi</taxon>
        <taxon>Dikarya</taxon>
        <taxon>Ascomycota</taxon>
        <taxon>Pezizomycotina</taxon>
        <taxon>Pezizomycetes</taxon>
        <taxon>Pezizales</taxon>
        <taxon>Morchellaceae</taxon>
        <taxon>Morchella</taxon>
    </lineage>
</organism>
<feature type="compositionally biased region" description="Basic and acidic residues" evidence="2">
    <location>
        <begin position="31"/>
        <end position="40"/>
    </location>
</feature>
<dbReference type="InterPro" id="IPR024253">
    <property type="entry name" value="Phosducin_thioredoxin-like_dom"/>
</dbReference>
<dbReference type="SUPFAM" id="SSF52833">
    <property type="entry name" value="Thioredoxin-like"/>
    <property type="match status" value="1"/>
</dbReference>
<keyword evidence="5" id="KW-1185">Reference proteome</keyword>
<evidence type="ECO:0000313" key="5">
    <source>
        <dbReference type="Proteomes" id="UP000277580"/>
    </source>
</evidence>
<dbReference type="CDD" id="cd02987">
    <property type="entry name" value="Phd_like_Phd"/>
    <property type="match status" value="1"/>
</dbReference>
<dbReference type="EMBL" id="ML119111">
    <property type="protein sequence ID" value="RPB15874.1"/>
    <property type="molecule type" value="Genomic_DNA"/>
</dbReference>
<proteinExistence type="inferred from homology"/>
<accession>A0A3N4KZ75</accession>
<dbReference type="InterPro" id="IPR001200">
    <property type="entry name" value="Phosducin"/>
</dbReference>
<evidence type="ECO:0000256" key="1">
    <source>
        <dbReference type="ARBA" id="ARBA00009686"/>
    </source>
</evidence>
<evidence type="ECO:0000313" key="4">
    <source>
        <dbReference type="EMBL" id="RPB15874.1"/>
    </source>
</evidence>
<feature type="region of interest" description="Disordered" evidence="2">
    <location>
        <begin position="1"/>
        <end position="75"/>
    </location>
</feature>
<evidence type="ECO:0000259" key="3">
    <source>
        <dbReference type="Pfam" id="PF02114"/>
    </source>
</evidence>
<comment type="similarity">
    <text evidence="1">Belongs to the phosducin family.</text>
</comment>
<sequence length="283" mass="31290">MDELESIKSAASPAARRHPEDVDSDDYSDQEDSHLNHEDGKDEDGDDDDPDDIKITGVGLSRDMPSFKHTSKLSLSGSFQTGVKGVLADAVSFESARRRERTARASPGQYAGYTEPAIAVSPPKRRESDGESGSDDDFVKTWRKNRLAELKTGVATTRRQSPSKRKYGKVEAVDAAGYLDAVERVSSETIVVVTIYNDSSSESQFVEDCFNTLARRYLTTRFVKLHYREAEFDPEVVPAVLAYKGGELFANLVRIVDEIPPGRSLSTDSLELVLRRANVLHAD</sequence>